<keyword evidence="2" id="KW-0732">Signal</keyword>
<dbReference type="Pfam" id="PF13385">
    <property type="entry name" value="Laminin_G_3"/>
    <property type="match status" value="1"/>
</dbReference>
<reference evidence="3 4" key="1">
    <citation type="submission" date="2024-09" db="EMBL/GenBank/DDBJ databases">
        <authorList>
            <person name="Sun Q."/>
            <person name="Mori K."/>
        </authorList>
    </citation>
    <scope>NUCLEOTIDE SEQUENCE [LARGE SCALE GENOMIC DNA]</scope>
    <source>
        <strain evidence="3 4">TBRC 4575</strain>
    </source>
</reference>
<proteinExistence type="predicted"/>
<dbReference type="InterPro" id="IPR013320">
    <property type="entry name" value="ConA-like_dom_sf"/>
</dbReference>
<comment type="caution">
    <text evidence="3">The sequence shown here is derived from an EMBL/GenBank/DDBJ whole genome shotgun (WGS) entry which is preliminary data.</text>
</comment>
<accession>A0ABV6K418</accession>
<evidence type="ECO:0000256" key="1">
    <source>
        <dbReference type="SAM" id="MobiDB-lite"/>
    </source>
</evidence>
<protein>
    <submittedName>
        <fullName evidence="3">LamG-like jellyroll fold domain-containing protein</fullName>
    </submittedName>
</protein>
<dbReference type="Gene3D" id="2.60.120.200">
    <property type="match status" value="1"/>
</dbReference>
<evidence type="ECO:0000256" key="2">
    <source>
        <dbReference type="SAM" id="SignalP"/>
    </source>
</evidence>
<dbReference type="SUPFAM" id="SSF49899">
    <property type="entry name" value="Concanavalin A-like lectins/glucanases"/>
    <property type="match status" value="1"/>
</dbReference>
<gene>
    <name evidence="3" type="ORF">ACFFGS_08740</name>
</gene>
<feature type="region of interest" description="Disordered" evidence="1">
    <location>
        <begin position="865"/>
        <end position="910"/>
    </location>
</feature>
<feature type="signal peptide" evidence="2">
    <location>
        <begin position="1"/>
        <end position="25"/>
    </location>
</feature>
<dbReference type="Gene3D" id="2.60.40.680">
    <property type="match status" value="1"/>
</dbReference>
<organism evidence="3 4">
    <name type="scientific">Lactiplantibacillus plajomi</name>
    <dbReference type="NCBI Taxonomy" id="1457217"/>
    <lineage>
        <taxon>Bacteria</taxon>
        <taxon>Bacillati</taxon>
        <taxon>Bacillota</taxon>
        <taxon>Bacilli</taxon>
        <taxon>Lactobacillales</taxon>
        <taxon>Lactobacillaceae</taxon>
        <taxon>Lactiplantibacillus</taxon>
    </lineage>
</organism>
<name>A0ABV6K418_9LACO</name>
<keyword evidence="4" id="KW-1185">Reference proteome</keyword>
<evidence type="ECO:0000313" key="4">
    <source>
        <dbReference type="Proteomes" id="UP001589855"/>
    </source>
</evidence>
<feature type="compositionally biased region" description="Basic and acidic residues" evidence="1">
    <location>
        <begin position="884"/>
        <end position="904"/>
    </location>
</feature>
<dbReference type="Gene3D" id="3.40.720.10">
    <property type="entry name" value="Alkaline Phosphatase, subunit A"/>
    <property type="match status" value="1"/>
</dbReference>
<feature type="chain" id="PRO_5045494750" evidence="2">
    <location>
        <begin position="26"/>
        <end position="950"/>
    </location>
</feature>
<dbReference type="RefSeq" id="WP_225425640.1">
    <property type="nucleotide sequence ID" value="NZ_BAABRM010000014.1"/>
</dbReference>
<dbReference type="InterPro" id="IPR002591">
    <property type="entry name" value="Phosphodiest/P_Trfase"/>
</dbReference>
<dbReference type="Proteomes" id="UP001589855">
    <property type="component" value="Unassembled WGS sequence"/>
</dbReference>
<dbReference type="Pfam" id="PF01663">
    <property type="entry name" value="Phosphodiest"/>
    <property type="match status" value="1"/>
</dbReference>
<dbReference type="InterPro" id="IPR017850">
    <property type="entry name" value="Alkaline_phosphatase_core_sf"/>
</dbReference>
<evidence type="ECO:0000313" key="3">
    <source>
        <dbReference type="EMBL" id="MFC0424202.1"/>
    </source>
</evidence>
<sequence length="950" mass="103943">MKPRVLTTLLICSSILTTSVTPVVAAVNQPGATPSAKVNRSAQPAAATRQSVAADAFMDLQLKNGQMLDVKGNTSWTKVGNPSAVRDTEAGGVLGFDGHSAFYTTFSDAQFGQLKNGMAIEAYFKYDPTANVTGEHEIFSSQQGGGFGLGVQNGKVIFYAHDGSGYKEPKGDLKVGHWVHAVGIIDKNKTASLYLDGKLVDSVAMPGDLKFANGTKDLVLGGDAAPGSHVQSLMNGRVKSARLYNHTLTAAQVAALNKEVTTTTHEVPHTDQAIETMFVGPKQVATGHTYALNVHARQMKFSESAPLTIDVVFDPTMLYFVDAERTLGGNQTQVRQVANGRLRITTTARLSPAQFRQYAQTRLAHINLHAKKQAGTTQIRFEQVSKDGNVQLGAAQTVQIAGKYALDYNGDGIIGVGDIVKAPIAKRAEVAKKAEIKPYKHVIVLTTDGGGNSFSPDGMYYAKGAGTPMWTTDRNIMNKRRNPYLMDLFNKKFAMSTTAQSVAPAISAQNYISMLHGRPWETLPAEYQGTNGSMGQEYFADFGKKRQLFPSVFKVLQQNNPTQGAAAFSEWGQIVNAIVEPDAAVKTKQSKSLESFKDVADYVGTTEFDNTSLVYMQSDYMDGQGHGHGWYNDNYWNQFSRYDAMFKRVMDQLEKTGHIHDTLVIANADHGGAGYGHGPNDAPDRDIFIALGGETVNSGHRLKGGSNSDITALILNALQVPRVPHMFNSNVFDESAFLKQTDLTKKDRDVEKVHFVRHENKADIKLSNLRDKRQLRAIDMRIDLAGRKVAKIKTKKGVKVLNRSVENGTLKLTLSVNKQTMQTLATVVFDKSAKNTSVQKAMAASQDGTEILVDLNNRNRKNAYLEPNAEEGQFDLNKPVAKPENNKPAKPENKPAKPENKPAKPDNQPATQVVKCQLQLLKAMPVLKVPLLHLLKVMTVVRRQRLTVRL</sequence>
<dbReference type="EMBL" id="JBHLUK010000068">
    <property type="protein sequence ID" value="MFC0424202.1"/>
    <property type="molecule type" value="Genomic_DNA"/>
</dbReference>
<dbReference type="SUPFAM" id="SSF53649">
    <property type="entry name" value="Alkaline phosphatase-like"/>
    <property type="match status" value="1"/>
</dbReference>